<protein>
    <submittedName>
        <fullName evidence="2">Uncharacterized protein</fullName>
    </submittedName>
</protein>
<evidence type="ECO:0000313" key="3">
    <source>
        <dbReference type="Proteomes" id="UP000076154"/>
    </source>
</evidence>
<dbReference type="AlphaFoldDB" id="A0A369JM33"/>
<dbReference type="OrthoDB" id="2864791at2759"/>
<evidence type="ECO:0000313" key="2">
    <source>
        <dbReference type="EMBL" id="RDB23281.1"/>
    </source>
</evidence>
<dbReference type="EMBL" id="LUEZ02000047">
    <property type="protein sequence ID" value="RDB23281.1"/>
    <property type="molecule type" value="Genomic_DNA"/>
</dbReference>
<comment type="caution">
    <text evidence="2">The sequence shown here is derived from an EMBL/GenBank/DDBJ whole genome shotgun (WGS) entry which is preliminary data.</text>
</comment>
<name>A0A369JM33_HYPMA</name>
<accession>A0A369JM33</accession>
<feature type="coiled-coil region" evidence="1">
    <location>
        <begin position="57"/>
        <end position="91"/>
    </location>
</feature>
<sequence>MLSSIRPQAVQRLAVFKCHAIPGPSTLPGLARTSPCSTQQSRTVRTKGGTDFYTNANRRDERLLKRYEAQLARAQAKIKRDEEEALEIMKREKYHGSSTSAGNQTVDNHNYYFWEKVFTRDDRELLEKHGIRSVDELYTVYEAAEAVLTRPPHPPIERLEPRLQVAHKMYQSIPEKLAQAGRAKARSPFSGWLF</sequence>
<dbReference type="InParanoid" id="A0A369JM33"/>
<evidence type="ECO:0000256" key="1">
    <source>
        <dbReference type="SAM" id="Coils"/>
    </source>
</evidence>
<proteinExistence type="predicted"/>
<keyword evidence="1" id="KW-0175">Coiled coil</keyword>
<dbReference type="Proteomes" id="UP000076154">
    <property type="component" value="Unassembled WGS sequence"/>
</dbReference>
<organism evidence="2 3">
    <name type="scientific">Hypsizygus marmoreus</name>
    <name type="common">White beech mushroom</name>
    <name type="synonym">Agaricus marmoreus</name>
    <dbReference type="NCBI Taxonomy" id="39966"/>
    <lineage>
        <taxon>Eukaryota</taxon>
        <taxon>Fungi</taxon>
        <taxon>Dikarya</taxon>
        <taxon>Basidiomycota</taxon>
        <taxon>Agaricomycotina</taxon>
        <taxon>Agaricomycetes</taxon>
        <taxon>Agaricomycetidae</taxon>
        <taxon>Agaricales</taxon>
        <taxon>Tricholomatineae</taxon>
        <taxon>Lyophyllaceae</taxon>
        <taxon>Hypsizygus</taxon>
    </lineage>
</organism>
<keyword evidence="3" id="KW-1185">Reference proteome</keyword>
<gene>
    <name evidence="2" type="ORF">Hypma_009602</name>
</gene>
<reference evidence="2" key="1">
    <citation type="submission" date="2018-04" db="EMBL/GenBank/DDBJ databases">
        <title>Whole genome sequencing of Hypsizygus marmoreus.</title>
        <authorList>
            <person name="Choi I.-G."/>
            <person name="Min B."/>
            <person name="Kim J.-G."/>
            <person name="Kim S."/>
            <person name="Oh Y.-L."/>
            <person name="Kong W.-S."/>
            <person name="Park H."/>
            <person name="Jeong J."/>
            <person name="Song E.-S."/>
        </authorList>
    </citation>
    <scope>NUCLEOTIDE SEQUENCE [LARGE SCALE GENOMIC DNA]</scope>
    <source>
        <strain evidence="2">51987-8</strain>
    </source>
</reference>